<evidence type="ECO:0000313" key="1">
    <source>
        <dbReference type="EMBL" id="OBZ75217.1"/>
    </source>
</evidence>
<evidence type="ECO:0000313" key="2">
    <source>
        <dbReference type="Proteomes" id="UP000092993"/>
    </source>
</evidence>
<dbReference type="OrthoDB" id="2983889at2759"/>
<dbReference type="Proteomes" id="UP000092993">
    <property type="component" value="Unassembled WGS sequence"/>
</dbReference>
<dbReference type="Gene3D" id="1.10.510.10">
    <property type="entry name" value="Transferase(Phosphotransferase) domain 1"/>
    <property type="match status" value="1"/>
</dbReference>
<accession>A0A1C7MF13</accession>
<organism evidence="1 2">
    <name type="scientific">Grifola frondosa</name>
    <name type="common">Maitake</name>
    <name type="synonym">Polyporus frondosus</name>
    <dbReference type="NCBI Taxonomy" id="5627"/>
    <lineage>
        <taxon>Eukaryota</taxon>
        <taxon>Fungi</taxon>
        <taxon>Dikarya</taxon>
        <taxon>Basidiomycota</taxon>
        <taxon>Agaricomycotina</taxon>
        <taxon>Agaricomycetes</taxon>
        <taxon>Polyporales</taxon>
        <taxon>Grifolaceae</taxon>
        <taxon>Grifola</taxon>
    </lineage>
</organism>
<dbReference type="EMBL" id="LUGG01000004">
    <property type="protein sequence ID" value="OBZ75217.1"/>
    <property type="molecule type" value="Genomic_DNA"/>
</dbReference>
<sequence>MGLSAAQGCGGFQGGPGPTLGPRGRYKLRVKLGFGSTASSVWLVWRVFIFAVDDAYVAAEILTGYVSHVDREHELRELEILQQHSLSDFSDVQFVSDQTTDDITPLGLRPPEVILGGGKWDESLDIWTFGCIYSCYSLIDPTPRAPAVVAMASSGGAL</sequence>
<dbReference type="SUPFAM" id="SSF56112">
    <property type="entry name" value="Protein kinase-like (PK-like)"/>
    <property type="match status" value="1"/>
</dbReference>
<proteinExistence type="predicted"/>
<keyword evidence="2" id="KW-1185">Reference proteome</keyword>
<evidence type="ECO:0008006" key="3">
    <source>
        <dbReference type="Google" id="ProtNLM"/>
    </source>
</evidence>
<gene>
    <name evidence="1" type="ORF">A0H81_04520</name>
</gene>
<dbReference type="STRING" id="5627.A0A1C7MF13"/>
<name>A0A1C7MF13_GRIFR</name>
<protein>
    <recommendedName>
        <fullName evidence="3">Protein kinase domain-containing protein</fullName>
    </recommendedName>
</protein>
<comment type="caution">
    <text evidence="1">The sequence shown here is derived from an EMBL/GenBank/DDBJ whole genome shotgun (WGS) entry which is preliminary data.</text>
</comment>
<reference evidence="1 2" key="1">
    <citation type="submission" date="2016-03" db="EMBL/GenBank/DDBJ databases">
        <title>Whole genome sequencing of Grifola frondosa 9006-11.</title>
        <authorList>
            <person name="Min B."/>
            <person name="Park H."/>
            <person name="Kim J.-G."/>
            <person name="Cho H."/>
            <person name="Oh Y.-L."/>
            <person name="Kong W.-S."/>
            <person name="Choi I.-G."/>
        </authorList>
    </citation>
    <scope>NUCLEOTIDE SEQUENCE [LARGE SCALE GENOMIC DNA]</scope>
    <source>
        <strain evidence="1 2">9006-11</strain>
    </source>
</reference>
<dbReference type="InterPro" id="IPR011009">
    <property type="entry name" value="Kinase-like_dom_sf"/>
</dbReference>
<dbReference type="AlphaFoldDB" id="A0A1C7MF13"/>